<evidence type="ECO:0000256" key="16">
    <source>
        <dbReference type="ARBA" id="ARBA00038097"/>
    </source>
</evidence>
<dbReference type="InterPro" id="IPR001995">
    <property type="entry name" value="Peptidase_A2_cat"/>
</dbReference>
<feature type="region of interest" description="Disordered" evidence="26">
    <location>
        <begin position="759"/>
        <end position="799"/>
    </location>
</feature>
<keyword evidence="29" id="KW-1185">Reference proteome</keyword>
<dbReference type="SUPFAM" id="SSF50630">
    <property type="entry name" value="Acid proteases"/>
    <property type="match status" value="1"/>
</dbReference>
<evidence type="ECO:0000256" key="14">
    <source>
        <dbReference type="ARBA" id="ARBA00023315"/>
    </source>
</evidence>
<evidence type="ECO:0000313" key="29">
    <source>
        <dbReference type="Proteomes" id="UP000440578"/>
    </source>
</evidence>
<dbReference type="Pfam" id="PF00561">
    <property type="entry name" value="Abhydrolase_1"/>
    <property type="match status" value="1"/>
</dbReference>
<keyword evidence="8" id="KW-0551">Lipid droplet</keyword>
<evidence type="ECO:0000256" key="8">
    <source>
        <dbReference type="ARBA" id="ARBA00022677"/>
    </source>
</evidence>
<comment type="catalytic activity">
    <reaction evidence="22">
        <text>eicosanoyl-CoA + 1-(9Z-octadecenoyl)-sn-glycero-3-phosphate = 1-(9Z)-octadecenoyl-2-eicosanoyl-sn-glycero-3-phosphate + CoA</text>
        <dbReference type="Rhea" id="RHEA:37451"/>
        <dbReference type="ChEBI" id="CHEBI:57287"/>
        <dbReference type="ChEBI" id="CHEBI:57380"/>
        <dbReference type="ChEBI" id="CHEBI:74544"/>
        <dbReference type="ChEBI" id="CHEBI:74937"/>
    </reaction>
    <physiologicalReaction direction="left-to-right" evidence="22">
        <dbReference type="Rhea" id="RHEA:37452"/>
    </physiologicalReaction>
</comment>
<evidence type="ECO:0000256" key="5">
    <source>
        <dbReference type="ARBA" id="ARBA00013211"/>
    </source>
</evidence>
<reference evidence="28 29" key="1">
    <citation type="submission" date="2019-07" db="EMBL/GenBank/DDBJ databases">
        <title>Draft genome assembly of a fouling barnacle, Amphibalanus amphitrite (Darwin, 1854): The first reference genome for Thecostraca.</title>
        <authorList>
            <person name="Kim W."/>
        </authorList>
    </citation>
    <scope>NUCLEOTIDE SEQUENCE [LARGE SCALE GENOMIC DNA]</scope>
    <source>
        <strain evidence="28">SNU_AA5</strain>
        <tissue evidence="28">Soma without cirri and trophi</tissue>
    </source>
</reference>
<dbReference type="GO" id="GO:0005739">
    <property type="term" value="C:mitochondrion"/>
    <property type="evidence" value="ECO:0007669"/>
    <property type="project" value="TreeGrafter"/>
</dbReference>
<feature type="compositionally biased region" description="Low complexity" evidence="26">
    <location>
        <begin position="790"/>
        <end position="799"/>
    </location>
</feature>
<evidence type="ECO:0000256" key="11">
    <source>
        <dbReference type="ARBA" id="ARBA00022801"/>
    </source>
</evidence>
<evidence type="ECO:0000256" key="19">
    <source>
        <dbReference type="ARBA" id="ARBA00045357"/>
    </source>
</evidence>
<evidence type="ECO:0000256" key="23">
    <source>
        <dbReference type="ARBA" id="ARBA00048632"/>
    </source>
</evidence>
<evidence type="ECO:0000256" key="17">
    <source>
        <dbReference type="ARBA" id="ARBA00040731"/>
    </source>
</evidence>
<dbReference type="GO" id="GO:0052689">
    <property type="term" value="F:carboxylic ester hydrolase activity"/>
    <property type="evidence" value="ECO:0007669"/>
    <property type="project" value="TreeGrafter"/>
</dbReference>
<evidence type="ECO:0000256" key="10">
    <source>
        <dbReference type="ARBA" id="ARBA00022782"/>
    </source>
</evidence>
<dbReference type="Gene3D" id="2.40.70.10">
    <property type="entry name" value="Acid Proteases"/>
    <property type="match status" value="1"/>
</dbReference>
<dbReference type="InterPro" id="IPR000073">
    <property type="entry name" value="AB_hydrolase_1"/>
</dbReference>
<comment type="caution">
    <text evidence="28">The sequence shown here is derived from an EMBL/GenBank/DDBJ whole genome shotgun (WGS) entry which is preliminary data.</text>
</comment>
<dbReference type="GO" id="GO:0005811">
    <property type="term" value="C:lipid droplet"/>
    <property type="evidence" value="ECO:0007669"/>
    <property type="project" value="UniProtKB-SubCell"/>
</dbReference>
<evidence type="ECO:0000256" key="12">
    <source>
        <dbReference type="ARBA" id="ARBA00022832"/>
    </source>
</evidence>
<evidence type="ECO:0000256" key="6">
    <source>
        <dbReference type="ARBA" id="ARBA00022490"/>
    </source>
</evidence>
<dbReference type="InterPro" id="IPR001969">
    <property type="entry name" value="Aspartic_peptidase_AS"/>
</dbReference>
<comment type="subcellular location">
    <subcellularLocation>
        <location evidence="3">Cytoplasm</location>
    </subcellularLocation>
    <subcellularLocation>
        <location evidence="4">Lipid droplet</location>
    </subcellularLocation>
</comment>
<keyword evidence="7" id="KW-0444">Lipid biosynthesis</keyword>
<dbReference type="PANTHER" id="PTHR42886:SF29">
    <property type="entry name" value="PUMMELIG, ISOFORM A"/>
    <property type="match status" value="1"/>
</dbReference>
<evidence type="ECO:0000256" key="1">
    <source>
        <dbReference type="ARBA" id="ARBA00000300"/>
    </source>
</evidence>
<evidence type="ECO:0000256" key="18">
    <source>
        <dbReference type="ARBA" id="ARBA00042413"/>
    </source>
</evidence>
<dbReference type="GO" id="GO:0030154">
    <property type="term" value="P:cell differentiation"/>
    <property type="evidence" value="ECO:0007669"/>
    <property type="project" value="UniProtKB-KW"/>
</dbReference>
<dbReference type="InterPro" id="IPR021109">
    <property type="entry name" value="Peptidase_aspartic_dom_sf"/>
</dbReference>
<dbReference type="GO" id="GO:0055088">
    <property type="term" value="P:lipid homeostasis"/>
    <property type="evidence" value="ECO:0007669"/>
    <property type="project" value="TreeGrafter"/>
</dbReference>
<dbReference type="EMBL" id="VIIS01000528">
    <property type="protein sequence ID" value="KAF0307931.1"/>
    <property type="molecule type" value="Genomic_DNA"/>
</dbReference>
<proteinExistence type="inferred from homology"/>
<dbReference type="Pfam" id="PF00077">
    <property type="entry name" value="RVP"/>
    <property type="match status" value="1"/>
</dbReference>
<dbReference type="SUPFAM" id="SSF53474">
    <property type="entry name" value="alpha/beta-Hydrolases"/>
    <property type="match status" value="1"/>
</dbReference>
<dbReference type="PROSITE" id="PS50175">
    <property type="entry name" value="ASP_PROT_RETROV"/>
    <property type="match status" value="1"/>
</dbReference>
<evidence type="ECO:0000256" key="7">
    <source>
        <dbReference type="ARBA" id="ARBA00022516"/>
    </source>
</evidence>
<evidence type="ECO:0000256" key="22">
    <source>
        <dbReference type="ARBA" id="ARBA00047849"/>
    </source>
</evidence>
<evidence type="ECO:0000259" key="27">
    <source>
        <dbReference type="PROSITE" id="PS50175"/>
    </source>
</evidence>
<organism evidence="28 29">
    <name type="scientific">Amphibalanus amphitrite</name>
    <name type="common">Striped barnacle</name>
    <name type="synonym">Balanus amphitrite</name>
    <dbReference type="NCBI Taxonomy" id="1232801"/>
    <lineage>
        <taxon>Eukaryota</taxon>
        <taxon>Metazoa</taxon>
        <taxon>Ecdysozoa</taxon>
        <taxon>Arthropoda</taxon>
        <taxon>Crustacea</taxon>
        <taxon>Multicrustacea</taxon>
        <taxon>Cirripedia</taxon>
        <taxon>Thoracica</taxon>
        <taxon>Thoracicalcarea</taxon>
        <taxon>Balanomorpha</taxon>
        <taxon>Balanoidea</taxon>
        <taxon>Balanidae</taxon>
        <taxon>Amphibalaninae</taxon>
        <taxon>Amphibalanus</taxon>
    </lineage>
</organism>
<name>A0A6A4X0S0_AMPAM</name>
<keyword evidence="14" id="KW-0012">Acyltransferase</keyword>
<dbReference type="GO" id="GO:0006631">
    <property type="term" value="P:fatty acid metabolic process"/>
    <property type="evidence" value="ECO:0007669"/>
    <property type="project" value="UniProtKB-KW"/>
</dbReference>
<dbReference type="GO" id="GO:0004190">
    <property type="term" value="F:aspartic-type endopeptidase activity"/>
    <property type="evidence" value="ECO:0007669"/>
    <property type="project" value="InterPro"/>
</dbReference>
<keyword evidence="10" id="KW-0221">Differentiation</keyword>
<dbReference type="GO" id="GO:0003841">
    <property type="term" value="F:1-acylglycerol-3-phosphate O-acyltransferase activity"/>
    <property type="evidence" value="ECO:0007669"/>
    <property type="project" value="UniProtKB-EC"/>
</dbReference>
<evidence type="ECO:0000256" key="20">
    <source>
        <dbReference type="ARBA" id="ARBA00047525"/>
    </source>
</evidence>
<dbReference type="AlphaFoldDB" id="A0A6A4X0S0"/>
<dbReference type="PANTHER" id="PTHR42886">
    <property type="entry name" value="RE40534P-RELATED"/>
    <property type="match status" value="1"/>
</dbReference>
<evidence type="ECO:0000256" key="25">
    <source>
        <dbReference type="ARBA" id="ARBA00049561"/>
    </source>
</evidence>
<evidence type="ECO:0000256" key="9">
    <source>
        <dbReference type="ARBA" id="ARBA00022679"/>
    </source>
</evidence>
<evidence type="ECO:0000256" key="24">
    <source>
        <dbReference type="ARBA" id="ARBA00048770"/>
    </source>
</evidence>
<comment type="similarity">
    <text evidence="16">Belongs to the peptidase S33 family. ABHD4/ABHD5 subfamily.</text>
</comment>
<comment type="catalytic activity">
    <reaction evidence="24">
        <text>1-(9Z-octadecenoyl)-sn-glycero-3-phosphate + (5Z,8Z,11Z,14Z)-eicosatetraenoyl-CoA = 1-(9Z)-octadecenoyl-2-(5Z,8Z,11Z,14Z)-eicosatetraenoyl-sn-glycero-3-phosphate + CoA</text>
        <dbReference type="Rhea" id="RHEA:37443"/>
        <dbReference type="ChEBI" id="CHEBI:57287"/>
        <dbReference type="ChEBI" id="CHEBI:57368"/>
        <dbReference type="ChEBI" id="CHEBI:74544"/>
        <dbReference type="ChEBI" id="CHEBI:74928"/>
    </reaction>
    <physiologicalReaction direction="left-to-right" evidence="24">
        <dbReference type="Rhea" id="RHEA:37444"/>
    </physiologicalReaction>
</comment>
<evidence type="ECO:0000256" key="3">
    <source>
        <dbReference type="ARBA" id="ARBA00004496"/>
    </source>
</evidence>
<dbReference type="GO" id="GO:0006654">
    <property type="term" value="P:phosphatidic acid biosynthetic process"/>
    <property type="evidence" value="ECO:0007669"/>
    <property type="project" value="TreeGrafter"/>
</dbReference>
<keyword evidence="13" id="KW-0443">Lipid metabolism</keyword>
<evidence type="ECO:0000256" key="2">
    <source>
        <dbReference type="ARBA" id="ARBA00000816"/>
    </source>
</evidence>
<comment type="catalytic activity">
    <reaction evidence="1">
        <text>a 1-acyl-sn-glycero-3-phosphate + an acyl-CoA = a 1,2-diacyl-sn-glycero-3-phosphate + CoA</text>
        <dbReference type="Rhea" id="RHEA:19709"/>
        <dbReference type="ChEBI" id="CHEBI:57287"/>
        <dbReference type="ChEBI" id="CHEBI:57970"/>
        <dbReference type="ChEBI" id="CHEBI:58342"/>
        <dbReference type="ChEBI" id="CHEBI:58608"/>
        <dbReference type="EC" id="2.3.1.51"/>
    </reaction>
    <physiologicalReaction direction="left-to-right" evidence="1">
        <dbReference type="Rhea" id="RHEA:19710"/>
    </physiologicalReaction>
</comment>
<feature type="domain" description="Peptidase A2" evidence="27">
    <location>
        <begin position="218"/>
        <end position="293"/>
    </location>
</feature>
<dbReference type="PROSITE" id="PS00141">
    <property type="entry name" value="ASP_PROTEASE"/>
    <property type="match status" value="1"/>
</dbReference>
<keyword evidence="12" id="KW-0276">Fatty acid metabolism</keyword>
<evidence type="ECO:0000256" key="13">
    <source>
        <dbReference type="ARBA" id="ARBA00023098"/>
    </source>
</evidence>
<comment type="catalytic activity">
    <reaction evidence="15">
        <text>1-(9Z-octadecenoyl)-sn-glycero-3-phosphate + octadecanoyl-CoA = 1-(9Z-octadecenoyl)-2-octadecanoyl-sn-glycero-3-phosphate + CoA</text>
        <dbReference type="Rhea" id="RHEA:37147"/>
        <dbReference type="ChEBI" id="CHEBI:57287"/>
        <dbReference type="ChEBI" id="CHEBI:57394"/>
        <dbReference type="ChEBI" id="CHEBI:74544"/>
        <dbReference type="ChEBI" id="CHEBI:74552"/>
    </reaction>
    <physiologicalReaction direction="left-to-right" evidence="15">
        <dbReference type="Rhea" id="RHEA:37148"/>
    </physiologicalReaction>
</comment>
<keyword evidence="6" id="KW-0963">Cytoplasm</keyword>
<gene>
    <name evidence="28" type="primary">ABHD4</name>
    <name evidence="28" type="ORF">FJT64_020804</name>
</gene>
<keyword evidence="9" id="KW-0808">Transferase</keyword>
<dbReference type="GO" id="GO:0006508">
    <property type="term" value="P:proteolysis"/>
    <property type="evidence" value="ECO:0007669"/>
    <property type="project" value="InterPro"/>
</dbReference>
<comment type="catalytic activity">
    <reaction evidence="25">
        <text>1-(9Z-octadecenoyl)-sn-glycero-3-phosphate + (9Z)-octadecenoyl-CoA = 1,2-di-(9Z-octadecenoyl)-sn-glycero-3-phosphate + CoA</text>
        <dbReference type="Rhea" id="RHEA:37131"/>
        <dbReference type="ChEBI" id="CHEBI:57287"/>
        <dbReference type="ChEBI" id="CHEBI:57387"/>
        <dbReference type="ChEBI" id="CHEBI:74544"/>
        <dbReference type="ChEBI" id="CHEBI:74546"/>
    </reaction>
    <physiologicalReaction direction="left-to-right" evidence="25">
        <dbReference type="Rhea" id="RHEA:37132"/>
    </physiologicalReaction>
</comment>
<dbReference type="InterPro" id="IPR018061">
    <property type="entry name" value="Retropepsins"/>
</dbReference>
<comment type="catalytic activity">
    <reaction evidence="2">
        <text>1-(9Z-octadecenoyl)-sn-glycero-3-phosphate + hexadecanoyl-CoA = 1-(9Z)-octadecenoyl-2-hexadecanoyl-sn-glycero-3-phosphate + CoA</text>
        <dbReference type="Rhea" id="RHEA:37143"/>
        <dbReference type="ChEBI" id="CHEBI:57287"/>
        <dbReference type="ChEBI" id="CHEBI:57379"/>
        <dbReference type="ChEBI" id="CHEBI:74544"/>
        <dbReference type="ChEBI" id="CHEBI:74551"/>
    </reaction>
    <physiologicalReaction direction="left-to-right" evidence="2">
        <dbReference type="Rhea" id="RHEA:37144"/>
    </physiologicalReaction>
</comment>
<evidence type="ECO:0000256" key="26">
    <source>
        <dbReference type="SAM" id="MobiDB-lite"/>
    </source>
</evidence>
<comment type="function">
    <text evidence="19">Coenzyme A-dependent lysophosphatidic acid acyltransferase that catalyzes the transfer of an acyl group on a lysophosphatidic acid. Functions preferentially with 1-oleoyl-lysophosphatidic acid followed by 1-palmitoyl-lysophosphatidic acid, 1-stearoyl-lysophosphatidic acid and 1-arachidonoyl-lysophosphatidic acid as lipid acceptor. Functions preferentially with arachidonoyl-CoA followed by oleoyl-CoA as acyl group donors. Functions in phosphatidic acid biosynthesis. May regulate the cellular storage of triacylglycerol through activation of the phospholipase PNPLA2. Involved in keratinocyte differentiation. Regulates lipid droplet fusion.</text>
</comment>
<comment type="catalytic activity">
    <reaction evidence="21">
        <text>1-octadecanoyl-sn-glycero-3-phosphate + (9Z)-octadecenoyl-CoA = 1-octadecanoyl-2-(9Z-octadecenoyl)-sn-glycero-3-phosphate + CoA</text>
        <dbReference type="Rhea" id="RHEA:37163"/>
        <dbReference type="ChEBI" id="CHEBI:57287"/>
        <dbReference type="ChEBI" id="CHEBI:57387"/>
        <dbReference type="ChEBI" id="CHEBI:74560"/>
        <dbReference type="ChEBI" id="CHEBI:74565"/>
    </reaction>
    <physiologicalReaction direction="left-to-right" evidence="21">
        <dbReference type="Rhea" id="RHEA:37164"/>
    </physiologicalReaction>
</comment>
<comment type="catalytic activity">
    <reaction evidence="23">
        <text>1-(5Z,8Z,11Z,14Z-eicosatetraenoyl)-sn-glycero-3-phosphate + (9Z)-octadecenoyl-CoA = 1-(5Z,8Z,11Z,14Z)-eicosatetraenoyl-2-(9Z)-octadecenoyl-sn-glycero-3-phosphate + CoA</text>
        <dbReference type="Rhea" id="RHEA:37455"/>
        <dbReference type="ChEBI" id="CHEBI:57287"/>
        <dbReference type="ChEBI" id="CHEBI:57387"/>
        <dbReference type="ChEBI" id="CHEBI:74938"/>
        <dbReference type="ChEBI" id="CHEBI:74941"/>
    </reaction>
    <physiologicalReaction direction="left-to-right" evidence="23">
        <dbReference type="Rhea" id="RHEA:37456"/>
    </physiologicalReaction>
</comment>
<dbReference type="Gene3D" id="3.40.50.1820">
    <property type="entry name" value="alpha/beta hydrolase"/>
    <property type="match status" value="1"/>
</dbReference>
<accession>A0A6A4X0S0</accession>
<dbReference type="EC" id="2.3.1.51" evidence="5"/>
<dbReference type="FunFam" id="3.40.50.1820:FF:000019">
    <property type="entry name" value="1-acylglycerol-3-phosphate O-acyltransferase ABHD5"/>
    <property type="match status" value="1"/>
</dbReference>
<dbReference type="OrthoDB" id="9893755at2759"/>
<keyword evidence="11" id="KW-0378">Hydrolase</keyword>
<comment type="catalytic activity">
    <reaction evidence="20">
        <text>1-hexadecanoyl-sn-glycero-3-phosphate + (9Z)-octadecenoyl-CoA = 1-hexadecanoyl-2-(9Z-octadecenoyl)-sn-glycero-3-phosphate + CoA</text>
        <dbReference type="Rhea" id="RHEA:33187"/>
        <dbReference type="ChEBI" id="CHEBI:57287"/>
        <dbReference type="ChEBI" id="CHEBI:57387"/>
        <dbReference type="ChEBI" id="CHEBI:57518"/>
        <dbReference type="ChEBI" id="CHEBI:64839"/>
    </reaction>
    <physiologicalReaction direction="left-to-right" evidence="20">
        <dbReference type="Rhea" id="RHEA:33188"/>
    </physiologicalReaction>
</comment>
<sequence length="799" mass="88761">MAKRTGDQCAVVSEGGQATDGTDFEKWLRALERYMVAMDIQGPTRRCAVLLHLVGPDIADVSDSLPEEEAEGPEEDEFTRLKRKLVRYLVPRNNVVAERGKFQGMTMEPEESLEEFLARLRTQILRCGYEPAQVNRELRDRCVLGSRGELQRKLVREAALKGDELNLEDVRRTARAHRDVMDLTTRLSGAPVPAATDGEAVQVDRLPLVTLSVNGRETEMLVDTGSPVSIVADGSIPGLKLRPSKMQLRSFTGQPVPVRGEATVQAEYGGQRKRLNVVVSGQLRHHPLLGRDWLREIRLDWRSLLQVSEASKRYALQLAAYSYAVELRRSEHMHMADSLSRLAMPCSGVEREKIDREGADVSFLCYMDGAAPVLTAEALAAAVPAEQPLTEEEILALAEQKMEEEHGCWLPDAIRWNPTSFKHVRDAEKNILKFVPRPHRSFYVEIGPVVGRKPNRLWTVAFNEESKEVPLVLLHGFASGVGLWCLNYDALAANRPVYAFDNLGFGRSSRPEFSKDAMEVESQYVEAIEKWRQEMNIDRMILLGHSMGGFLSCAYALKYPERLEHLVLADPWGFSEPVSNEAYRLRIPLIVRGVLSVVKLMNPLSVLRLGGRWGSTMIAKARPDLMKKFSGMVHSPPGTNYMANYIYHCNAQTPSGEVAFHTLSSDFGWAKNPMIRRVGQVDPQVPMTAIYGSRSWIDDCGQKIRGERPGSYVDVETILGASHHVYADQPETFNELVSAACLFSRGRLEAESTRAGFFLRDEDDEDEEGQAAALADRPGPSTAPAPAPAPAAAAAAGSS</sequence>
<evidence type="ECO:0000256" key="21">
    <source>
        <dbReference type="ARBA" id="ARBA00047543"/>
    </source>
</evidence>
<dbReference type="Proteomes" id="UP000440578">
    <property type="component" value="Unassembled WGS sequence"/>
</dbReference>
<evidence type="ECO:0000256" key="15">
    <source>
        <dbReference type="ARBA" id="ARBA00036296"/>
    </source>
</evidence>
<dbReference type="PRINTS" id="PR00111">
    <property type="entry name" value="ABHYDROLASE"/>
</dbReference>
<evidence type="ECO:0000313" key="28">
    <source>
        <dbReference type="EMBL" id="KAF0307931.1"/>
    </source>
</evidence>
<dbReference type="InterPro" id="IPR029058">
    <property type="entry name" value="AB_hydrolase_fold"/>
</dbReference>
<evidence type="ECO:0000256" key="4">
    <source>
        <dbReference type="ARBA" id="ARBA00004502"/>
    </source>
</evidence>
<protein>
    <recommendedName>
        <fullName evidence="17">1-acylglycerol-3-phosphate O-acyltransferase ABHD5</fullName>
        <ecNumber evidence="5">2.3.1.51</ecNumber>
    </recommendedName>
    <alternativeName>
        <fullName evidence="18">Abhydrolase domain-containing protein 5</fullName>
    </alternativeName>
</protein>